<keyword evidence="3" id="KW-1185">Reference proteome</keyword>
<evidence type="ECO:0000256" key="1">
    <source>
        <dbReference type="SAM" id="MobiDB-lite"/>
    </source>
</evidence>
<sequence length="73" mass="7982">MIEQSMTRLVTFLNGSARSTPIETQAQAVPPHPTPSPTSSSIYNRKAAENIPKWNLHFDGSAEGLGVEEFINL</sequence>
<feature type="region of interest" description="Disordered" evidence="1">
    <location>
        <begin position="21"/>
        <end position="42"/>
    </location>
</feature>
<evidence type="ECO:0000313" key="3">
    <source>
        <dbReference type="Proteomes" id="UP000001070"/>
    </source>
</evidence>
<dbReference type="Proteomes" id="UP000001070">
    <property type="component" value="Unassembled WGS sequence"/>
</dbReference>
<protein>
    <submittedName>
        <fullName evidence="2">GH12863</fullName>
    </submittedName>
</protein>
<organism evidence="3">
    <name type="scientific">Drosophila grimshawi</name>
    <name type="common">Hawaiian fruit fly</name>
    <name type="synonym">Idiomyia grimshawi</name>
    <dbReference type="NCBI Taxonomy" id="7222"/>
    <lineage>
        <taxon>Eukaryota</taxon>
        <taxon>Metazoa</taxon>
        <taxon>Ecdysozoa</taxon>
        <taxon>Arthropoda</taxon>
        <taxon>Hexapoda</taxon>
        <taxon>Insecta</taxon>
        <taxon>Pterygota</taxon>
        <taxon>Neoptera</taxon>
        <taxon>Endopterygota</taxon>
        <taxon>Diptera</taxon>
        <taxon>Brachycera</taxon>
        <taxon>Muscomorpha</taxon>
        <taxon>Ephydroidea</taxon>
        <taxon>Drosophilidae</taxon>
        <taxon>Drosophila</taxon>
        <taxon>Hawaiian Drosophila</taxon>
    </lineage>
</organism>
<accession>B4K3Q2</accession>
<dbReference type="InParanoid" id="B4K3Q2"/>
<evidence type="ECO:0000313" key="2">
    <source>
        <dbReference type="EMBL" id="EDW04672.1"/>
    </source>
</evidence>
<dbReference type="EMBL" id="CH924434">
    <property type="protein sequence ID" value="EDW04672.1"/>
    <property type="molecule type" value="Genomic_DNA"/>
</dbReference>
<proteinExistence type="predicted"/>
<dbReference type="HOGENOM" id="CLU_2707368_0_0_1"/>
<gene>
    <name evidence="2" type="primary">Dgri\GH12863</name>
    <name evidence="2" type="ORF">Dgri_GH12863</name>
</gene>
<name>B4K3Q2_DROGR</name>
<reference evidence="2 3" key="1">
    <citation type="journal article" date="2007" name="Nature">
        <title>Evolution of genes and genomes on the Drosophila phylogeny.</title>
        <authorList>
            <consortium name="Drosophila 12 Genomes Consortium"/>
            <person name="Clark A.G."/>
            <person name="Eisen M.B."/>
            <person name="Smith D.R."/>
            <person name="Bergman C.M."/>
            <person name="Oliver B."/>
            <person name="Markow T.A."/>
            <person name="Kaufman T.C."/>
            <person name="Kellis M."/>
            <person name="Gelbart W."/>
            <person name="Iyer V.N."/>
            <person name="Pollard D.A."/>
            <person name="Sackton T.B."/>
            <person name="Larracuente A.M."/>
            <person name="Singh N.D."/>
            <person name="Abad J.P."/>
            <person name="Abt D.N."/>
            <person name="Adryan B."/>
            <person name="Aguade M."/>
            <person name="Akashi H."/>
            <person name="Anderson W.W."/>
            <person name="Aquadro C.F."/>
            <person name="Ardell D.H."/>
            <person name="Arguello R."/>
            <person name="Artieri C.G."/>
            <person name="Barbash D.A."/>
            <person name="Barker D."/>
            <person name="Barsanti P."/>
            <person name="Batterham P."/>
            <person name="Batzoglou S."/>
            <person name="Begun D."/>
            <person name="Bhutkar A."/>
            <person name="Blanco E."/>
            <person name="Bosak S.A."/>
            <person name="Bradley R.K."/>
            <person name="Brand A.D."/>
            <person name="Brent M.R."/>
            <person name="Brooks A.N."/>
            <person name="Brown R.H."/>
            <person name="Butlin R.K."/>
            <person name="Caggese C."/>
            <person name="Calvi B.R."/>
            <person name="Bernardo de Carvalho A."/>
            <person name="Caspi A."/>
            <person name="Castrezana S."/>
            <person name="Celniker S.E."/>
            <person name="Chang J.L."/>
            <person name="Chapple C."/>
            <person name="Chatterji S."/>
            <person name="Chinwalla A."/>
            <person name="Civetta A."/>
            <person name="Clifton S.W."/>
            <person name="Comeron J.M."/>
            <person name="Costello J.C."/>
            <person name="Coyne J.A."/>
            <person name="Daub J."/>
            <person name="David R.G."/>
            <person name="Delcher A.L."/>
            <person name="Delehaunty K."/>
            <person name="Do C.B."/>
            <person name="Ebling H."/>
            <person name="Edwards K."/>
            <person name="Eickbush T."/>
            <person name="Evans J.D."/>
            <person name="Filipski A."/>
            <person name="Findeiss S."/>
            <person name="Freyhult E."/>
            <person name="Fulton L."/>
            <person name="Fulton R."/>
            <person name="Garcia A.C."/>
            <person name="Gardiner A."/>
            <person name="Garfield D.A."/>
            <person name="Garvin B.E."/>
            <person name="Gibson G."/>
            <person name="Gilbert D."/>
            <person name="Gnerre S."/>
            <person name="Godfrey J."/>
            <person name="Good R."/>
            <person name="Gotea V."/>
            <person name="Gravely B."/>
            <person name="Greenberg A.J."/>
            <person name="Griffiths-Jones S."/>
            <person name="Gross S."/>
            <person name="Guigo R."/>
            <person name="Gustafson E.A."/>
            <person name="Haerty W."/>
            <person name="Hahn M.W."/>
            <person name="Halligan D.L."/>
            <person name="Halpern A.L."/>
            <person name="Halter G.M."/>
            <person name="Han M.V."/>
            <person name="Heger A."/>
            <person name="Hillier L."/>
            <person name="Hinrichs A.S."/>
            <person name="Holmes I."/>
            <person name="Hoskins R.A."/>
            <person name="Hubisz M.J."/>
            <person name="Hultmark D."/>
            <person name="Huntley M.A."/>
            <person name="Jaffe D.B."/>
            <person name="Jagadeeshan S."/>
            <person name="Jeck W.R."/>
            <person name="Johnson J."/>
            <person name="Jones C.D."/>
            <person name="Jordan W.C."/>
            <person name="Karpen G.H."/>
            <person name="Kataoka E."/>
            <person name="Keightley P.D."/>
            <person name="Kheradpour P."/>
            <person name="Kirkness E.F."/>
            <person name="Koerich L.B."/>
            <person name="Kristiansen K."/>
            <person name="Kudrna D."/>
            <person name="Kulathinal R.J."/>
            <person name="Kumar S."/>
            <person name="Kwok R."/>
            <person name="Lander E."/>
            <person name="Langley C.H."/>
            <person name="Lapoint R."/>
            <person name="Lazzaro B.P."/>
            <person name="Lee S.J."/>
            <person name="Levesque L."/>
            <person name="Li R."/>
            <person name="Lin C.F."/>
            <person name="Lin M.F."/>
            <person name="Lindblad-Toh K."/>
            <person name="Llopart A."/>
            <person name="Long M."/>
            <person name="Low L."/>
            <person name="Lozovsky E."/>
            <person name="Lu J."/>
            <person name="Luo M."/>
            <person name="Machado C.A."/>
            <person name="Makalowski W."/>
            <person name="Marzo M."/>
            <person name="Matsuda M."/>
            <person name="Matzkin L."/>
            <person name="McAllister B."/>
            <person name="McBride C.S."/>
            <person name="McKernan B."/>
            <person name="McKernan K."/>
            <person name="Mendez-Lago M."/>
            <person name="Minx P."/>
            <person name="Mollenhauer M.U."/>
            <person name="Montooth K."/>
            <person name="Mount S.M."/>
            <person name="Mu X."/>
            <person name="Myers E."/>
            <person name="Negre B."/>
            <person name="Newfeld S."/>
            <person name="Nielsen R."/>
            <person name="Noor M.A."/>
            <person name="O'Grady P."/>
            <person name="Pachter L."/>
            <person name="Papaceit M."/>
            <person name="Parisi M.J."/>
            <person name="Parisi M."/>
            <person name="Parts L."/>
            <person name="Pedersen J.S."/>
            <person name="Pesole G."/>
            <person name="Phillippy A.M."/>
            <person name="Ponting C.P."/>
            <person name="Pop M."/>
            <person name="Porcelli D."/>
            <person name="Powell J.R."/>
            <person name="Prohaska S."/>
            <person name="Pruitt K."/>
            <person name="Puig M."/>
            <person name="Quesneville H."/>
            <person name="Ram K.R."/>
            <person name="Rand D."/>
            <person name="Rasmussen M.D."/>
            <person name="Reed L.K."/>
            <person name="Reenan R."/>
            <person name="Reily A."/>
            <person name="Remington K.A."/>
            <person name="Rieger T.T."/>
            <person name="Ritchie M.G."/>
            <person name="Robin C."/>
            <person name="Rogers Y.H."/>
            <person name="Rohde C."/>
            <person name="Rozas J."/>
            <person name="Rubenfield M.J."/>
            <person name="Ruiz A."/>
            <person name="Russo S."/>
            <person name="Salzberg S.L."/>
            <person name="Sanchez-Gracia A."/>
            <person name="Saranga D.J."/>
            <person name="Sato H."/>
            <person name="Schaeffer S.W."/>
            <person name="Schatz M.C."/>
            <person name="Schlenke T."/>
            <person name="Schwartz R."/>
            <person name="Segarra C."/>
            <person name="Singh R.S."/>
            <person name="Sirot L."/>
            <person name="Sirota M."/>
            <person name="Sisneros N.B."/>
            <person name="Smith C.D."/>
            <person name="Smith T.F."/>
            <person name="Spieth J."/>
            <person name="Stage D.E."/>
            <person name="Stark A."/>
            <person name="Stephan W."/>
            <person name="Strausberg R.L."/>
            <person name="Strempel S."/>
            <person name="Sturgill D."/>
            <person name="Sutton G."/>
            <person name="Sutton G.G."/>
            <person name="Tao W."/>
            <person name="Teichmann S."/>
            <person name="Tobari Y.N."/>
            <person name="Tomimura Y."/>
            <person name="Tsolas J.M."/>
            <person name="Valente V.L."/>
            <person name="Venter E."/>
            <person name="Venter J.C."/>
            <person name="Vicario S."/>
            <person name="Vieira F.G."/>
            <person name="Vilella A.J."/>
            <person name="Villasante A."/>
            <person name="Walenz B."/>
            <person name="Wang J."/>
            <person name="Wasserman M."/>
            <person name="Watts T."/>
            <person name="Wilson D."/>
            <person name="Wilson R.K."/>
            <person name="Wing R.A."/>
            <person name="Wolfner M.F."/>
            <person name="Wong A."/>
            <person name="Wong G.K."/>
            <person name="Wu C.I."/>
            <person name="Wu G."/>
            <person name="Yamamoto D."/>
            <person name="Yang H.P."/>
            <person name="Yang S.P."/>
            <person name="Yorke J.A."/>
            <person name="Yoshida K."/>
            <person name="Zdobnov E."/>
            <person name="Zhang P."/>
            <person name="Zhang Y."/>
            <person name="Zimin A.V."/>
            <person name="Baldwin J."/>
            <person name="Abdouelleil A."/>
            <person name="Abdulkadir J."/>
            <person name="Abebe A."/>
            <person name="Abera B."/>
            <person name="Abreu J."/>
            <person name="Acer S.C."/>
            <person name="Aftuck L."/>
            <person name="Alexander A."/>
            <person name="An P."/>
            <person name="Anderson E."/>
            <person name="Anderson S."/>
            <person name="Arachi H."/>
            <person name="Azer M."/>
            <person name="Bachantsang P."/>
            <person name="Barry A."/>
            <person name="Bayul T."/>
            <person name="Berlin A."/>
            <person name="Bessette D."/>
            <person name="Bloom T."/>
            <person name="Blye J."/>
            <person name="Boguslavskiy L."/>
            <person name="Bonnet C."/>
            <person name="Boukhgalter B."/>
            <person name="Bourzgui I."/>
            <person name="Brown A."/>
            <person name="Cahill P."/>
            <person name="Channer S."/>
            <person name="Cheshatsang Y."/>
            <person name="Chuda L."/>
            <person name="Citroen M."/>
            <person name="Collymore A."/>
            <person name="Cooke P."/>
            <person name="Costello M."/>
            <person name="D'Aco K."/>
            <person name="Daza R."/>
            <person name="De Haan G."/>
            <person name="DeGray S."/>
            <person name="DeMaso C."/>
            <person name="Dhargay N."/>
            <person name="Dooley K."/>
            <person name="Dooley E."/>
            <person name="Doricent M."/>
            <person name="Dorje P."/>
            <person name="Dorjee K."/>
            <person name="Dupes A."/>
            <person name="Elong R."/>
            <person name="Falk J."/>
            <person name="Farina A."/>
            <person name="Faro S."/>
            <person name="Ferguson D."/>
            <person name="Fisher S."/>
            <person name="Foley C.D."/>
            <person name="Franke A."/>
            <person name="Friedrich D."/>
            <person name="Gadbois L."/>
            <person name="Gearin G."/>
            <person name="Gearin C.R."/>
            <person name="Giannoukos G."/>
            <person name="Goode T."/>
            <person name="Graham J."/>
            <person name="Grandbois E."/>
            <person name="Grewal S."/>
            <person name="Gyaltsen K."/>
            <person name="Hafez N."/>
            <person name="Hagos B."/>
            <person name="Hall J."/>
            <person name="Henson C."/>
            <person name="Hollinger A."/>
            <person name="Honan T."/>
            <person name="Huard M.D."/>
            <person name="Hughes L."/>
            <person name="Hurhula B."/>
            <person name="Husby M.E."/>
            <person name="Kamat A."/>
            <person name="Kanga B."/>
            <person name="Kashin S."/>
            <person name="Khazanovich D."/>
            <person name="Kisner P."/>
            <person name="Lance K."/>
            <person name="Lara M."/>
            <person name="Lee W."/>
            <person name="Lennon N."/>
            <person name="Letendre F."/>
            <person name="LeVine R."/>
            <person name="Lipovsky A."/>
            <person name="Liu X."/>
            <person name="Liu J."/>
            <person name="Liu S."/>
            <person name="Lokyitsang T."/>
            <person name="Lokyitsang Y."/>
            <person name="Lubonja R."/>
            <person name="Lui A."/>
            <person name="MacDonald P."/>
            <person name="Magnisalis V."/>
            <person name="Maru K."/>
            <person name="Matthews C."/>
            <person name="McCusker W."/>
            <person name="McDonough S."/>
            <person name="Mehta T."/>
            <person name="Meldrim J."/>
            <person name="Meneus L."/>
            <person name="Mihai O."/>
            <person name="Mihalev A."/>
            <person name="Mihova T."/>
            <person name="Mittelman R."/>
            <person name="Mlenga V."/>
            <person name="Montmayeur A."/>
            <person name="Mulrain L."/>
            <person name="Navidi A."/>
            <person name="Naylor J."/>
            <person name="Negash T."/>
            <person name="Nguyen T."/>
            <person name="Nguyen N."/>
            <person name="Nicol R."/>
            <person name="Norbu C."/>
            <person name="Norbu N."/>
            <person name="Novod N."/>
            <person name="O'Neill B."/>
            <person name="Osman S."/>
            <person name="Markiewicz E."/>
            <person name="Oyono O.L."/>
            <person name="Patti C."/>
            <person name="Phunkhang P."/>
            <person name="Pierre F."/>
            <person name="Priest M."/>
            <person name="Raghuraman S."/>
            <person name="Rege F."/>
            <person name="Reyes R."/>
            <person name="Rise C."/>
            <person name="Rogov P."/>
            <person name="Ross K."/>
            <person name="Ryan E."/>
            <person name="Settipalli S."/>
            <person name="Shea T."/>
            <person name="Sherpa N."/>
            <person name="Shi L."/>
            <person name="Shih D."/>
            <person name="Sparrow T."/>
            <person name="Spaulding J."/>
            <person name="Stalker J."/>
            <person name="Stange-Thomann N."/>
            <person name="Stavropoulos S."/>
            <person name="Stone C."/>
            <person name="Strader C."/>
            <person name="Tesfaye S."/>
            <person name="Thomson T."/>
            <person name="Thoulutsang Y."/>
            <person name="Thoulutsang D."/>
            <person name="Topham K."/>
            <person name="Topping I."/>
            <person name="Tsamla T."/>
            <person name="Vassiliev H."/>
            <person name="Vo A."/>
            <person name="Wangchuk T."/>
            <person name="Wangdi T."/>
            <person name="Weiand M."/>
            <person name="Wilkinson J."/>
            <person name="Wilson A."/>
            <person name="Yadav S."/>
            <person name="Young G."/>
            <person name="Yu Q."/>
            <person name="Zembek L."/>
            <person name="Zhong D."/>
            <person name="Zimmer A."/>
            <person name="Zwirko Z."/>
            <person name="Jaffe D.B."/>
            <person name="Alvarez P."/>
            <person name="Brockman W."/>
            <person name="Butler J."/>
            <person name="Chin C."/>
            <person name="Gnerre S."/>
            <person name="Grabherr M."/>
            <person name="Kleber M."/>
            <person name="Mauceli E."/>
            <person name="MacCallum I."/>
        </authorList>
    </citation>
    <scope>NUCLEOTIDE SEQUENCE [LARGE SCALE GENOMIC DNA]</scope>
    <source>
        <strain evidence="3">Tucson 15287-2541.00</strain>
    </source>
</reference>
<dbReference type="AlphaFoldDB" id="B4K3Q2"/>